<dbReference type="SUPFAM" id="SSF48452">
    <property type="entry name" value="TPR-like"/>
    <property type="match status" value="1"/>
</dbReference>
<proteinExistence type="predicted"/>
<comment type="caution">
    <text evidence="3">The sequence shown here is derived from an EMBL/GenBank/DDBJ whole genome shotgun (WGS) entry which is preliminary data.</text>
</comment>
<dbReference type="AlphaFoldDB" id="A0A2W5T3M7"/>
<accession>A0A2W5T3M7</accession>
<dbReference type="InterPro" id="IPR019734">
    <property type="entry name" value="TPR_rpt"/>
</dbReference>
<evidence type="ECO:0000256" key="2">
    <source>
        <dbReference type="SAM" id="MobiDB-lite"/>
    </source>
</evidence>
<name>A0A2W5T3M7_9BACT</name>
<dbReference type="InterPro" id="IPR011990">
    <property type="entry name" value="TPR-like_helical_dom_sf"/>
</dbReference>
<evidence type="ECO:0000256" key="1">
    <source>
        <dbReference type="PROSITE-ProRule" id="PRU00339"/>
    </source>
</evidence>
<dbReference type="Pfam" id="PF13432">
    <property type="entry name" value="TPR_16"/>
    <property type="match status" value="1"/>
</dbReference>
<feature type="repeat" description="TPR" evidence="1">
    <location>
        <begin position="155"/>
        <end position="188"/>
    </location>
</feature>
<dbReference type="PROSITE" id="PS50005">
    <property type="entry name" value="TPR"/>
    <property type="match status" value="1"/>
</dbReference>
<dbReference type="EMBL" id="QFQP01000036">
    <property type="protein sequence ID" value="PZR06706.1"/>
    <property type="molecule type" value="Genomic_DNA"/>
</dbReference>
<feature type="compositionally biased region" description="Basic residues" evidence="2">
    <location>
        <begin position="1"/>
        <end position="19"/>
    </location>
</feature>
<keyword evidence="1" id="KW-0802">TPR repeat</keyword>
<dbReference type="SMART" id="SM00028">
    <property type="entry name" value="TPR"/>
    <property type="match status" value="2"/>
</dbReference>
<dbReference type="Proteomes" id="UP000249061">
    <property type="component" value="Unassembled WGS sequence"/>
</dbReference>
<evidence type="ECO:0000313" key="3">
    <source>
        <dbReference type="EMBL" id="PZR06706.1"/>
    </source>
</evidence>
<dbReference type="Gene3D" id="1.25.40.10">
    <property type="entry name" value="Tetratricopeptide repeat domain"/>
    <property type="match status" value="1"/>
</dbReference>
<reference evidence="3 4" key="1">
    <citation type="submission" date="2017-08" db="EMBL/GenBank/DDBJ databases">
        <title>Infants hospitalized years apart are colonized by the same room-sourced microbial strains.</title>
        <authorList>
            <person name="Brooks B."/>
            <person name="Olm M.R."/>
            <person name="Firek B.A."/>
            <person name="Baker R."/>
            <person name="Thomas B.C."/>
            <person name="Morowitz M.J."/>
            <person name="Banfield J.F."/>
        </authorList>
    </citation>
    <scope>NUCLEOTIDE SEQUENCE [LARGE SCALE GENOMIC DNA]</scope>
    <source>
        <strain evidence="3">S2_003_000_R2_14</strain>
    </source>
</reference>
<feature type="region of interest" description="Disordered" evidence="2">
    <location>
        <begin position="1"/>
        <end position="22"/>
    </location>
</feature>
<organism evidence="3 4">
    <name type="scientific">Archangium gephyra</name>
    <dbReference type="NCBI Taxonomy" id="48"/>
    <lineage>
        <taxon>Bacteria</taxon>
        <taxon>Pseudomonadati</taxon>
        <taxon>Myxococcota</taxon>
        <taxon>Myxococcia</taxon>
        <taxon>Myxococcales</taxon>
        <taxon>Cystobacterineae</taxon>
        <taxon>Archangiaceae</taxon>
        <taxon>Archangium</taxon>
    </lineage>
</organism>
<sequence>MATKKVRTVKKVSKPKKPSKPVVVLEPERARAPLALPFEIDPQKIEASLNKLKDQVVTLAKKGRYTKVRFKFRGKQLLPDIPLAAVVAVEGATFYWAGVLRAVVFTLAGRAVIDVELVNDSEKKLAAGKEALLSGDLDEALQHFTDAKDMDVENPAVHLNLGIALKLKGDHPGARAALEQALKLDPRGPFAHEAERLLKTLTTAIVVAS</sequence>
<gene>
    <name evidence="3" type="ORF">DI536_29790</name>
</gene>
<protein>
    <submittedName>
        <fullName evidence="3">Uncharacterized protein</fullName>
    </submittedName>
</protein>
<evidence type="ECO:0000313" key="4">
    <source>
        <dbReference type="Proteomes" id="UP000249061"/>
    </source>
</evidence>